<keyword evidence="1" id="KW-0808">Transferase</keyword>
<dbReference type="PANTHER" id="PTHR12788:SF10">
    <property type="entry name" value="PROTEIN-TYROSINE SULFOTRANSFERASE"/>
    <property type="match status" value="1"/>
</dbReference>
<evidence type="ECO:0008006" key="4">
    <source>
        <dbReference type="Google" id="ProtNLM"/>
    </source>
</evidence>
<dbReference type="InterPro" id="IPR027417">
    <property type="entry name" value="P-loop_NTPase"/>
</dbReference>
<dbReference type="GO" id="GO:0008476">
    <property type="term" value="F:protein-tyrosine sulfotransferase activity"/>
    <property type="evidence" value="ECO:0007669"/>
    <property type="project" value="InterPro"/>
</dbReference>
<dbReference type="Gene3D" id="3.40.50.300">
    <property type="entry name" value="P-loop containing nucleotide triphosphate hydrolases"/>
    <property type="match status" value="1"/>
</dbReference>
<name>A0A0R2PHA6_9ACTN</name>
<organism evidence="2 3">
    <name type="scientific">Actinobacteria bacterium BACL15 MAG-120619-bin91</name>
    <dbReference type="NCBI Taxonomy" id="1655562"/>
    <lineage>
        <taxon>Bacteria</taxon>
        <taxon>Bacillati</taxon>
        <taxon>Actinomycetota</taxon>
        <taxon>Actinomycetes</taxon>
        <taxon>Actinomycetes incertae sedis</taxon>
        <taxon>ac1 cluster</taxon>
    </lineage>
</organism>
<evidence type="ECO:0000256" key="1">
    <source>
        <dbReference type="ARBA" id="ARBA00022679"/>
    </source>
</evidence>
<comment type="caution">
    <text evidence="2">The sequence shown here is derived from an EMBL/GenBank/DDBJ whole genome shotgun (WGS) entry which is preliminary data.</text>
</comment>
<dbReference type="EMBL" id="LIAM01000014">
    <property type="protein sequence ID" value="KRO36336.1"/>
    <property type="molecule type" value="Genomic_DNA"/>
</dbReference>
<dbReference type="InterPro" id="IPR026634">
    <property type="entry name" value="TPST-like"/>
</dbReference>
<reference evidence="2 3" key="1">
    <citation type="submission" date="2015-10" db="EMBL/GenBank/DDBJ databases">
        <title>Metagenome-Assembled Genomes uncover a global brackish microbiome.</title>
        <authorList>
            <person name="Hugerth L.W."/>
            <person name="Larsson J."/>
            <person name="Alneberg J."/>
            <person name="Lindh M.V."/>
            <person name="Legrand C."/>
            <person name="Pinhassi J."/>
            <person name="Andersson A.F."/>
        </authorList>
    </citation>
    <scope>NUCLEOTIDE SEQUENCE [LARGE SCALE GENOMIC DNA]</scope>
    <source>
        <strain evidence="2">BACL15 MAG-120619-bin91</strain>
    </source>
</reference>
<gene>
    <name evidence="2" type="ORF">ABR54_04645</name>
</gene>
<accession>A0A0R2PHA6</accession>
<dbReference type="Pfam" id="PF13469">
    <property type="entry name" value="Sulfotransfer_3"/>
    <property type="match status" value="1"/>
</dbReference>
<dbReference type="PANTHER" id="PTHR12788">
    <property type="entry name" value="PROTEIN-TYROSINE SULFOTRANSFERASE 2"/>
    <property type="match status" value="1"/>
</dbReference>
<evidence type="ECO:0000313" key="3">
    <source>
        <dbReference type="Proteomes" id="UP000053274"/>
    </source>
</evidence>
<dbReference type="SUPFAM" id="SSF52540">
    <property type="entry name" value="P-loop containing nucleoside triphosphate hydrolases"/>
    <property type="match status" value="1"/>
</dbReference>
<evidence type="ECO:0000313" key="2">
    <source>
        <dbReference type="EMBL" id="KRO36336.1"/>
    </source>
</evidence>
<dbReference type="AlphaFoldDB" id="A0A0R2PHA6"/>
<proteinExistence type="predicted"/>
<dbReference type="Proteomes" id="UP000053274">
    <property type="component" value="Unassembled WGS sequence"/>
</dbReference>
<protein>
    <recommendedName>
        <fullName evidence="4">Sulfotransferase domain-containing protein</fullName>
    </recommendedName>
</protein>
<sequence length="314" mass="36318">MFGFRGKVVVPVFIGGTGRSGTTILGDLLNEHSRVRTSNPTEVKFLANRGGFLDVVFGSLNAQPISREKVSIFHYRTYRKRVQKEVSLRRNRFEEFSTKLWHKWWEIDAPAPHGPGLHAGIEKRDLQRLLEKYSQDIKKNPIQQARKFMKSFIKLQKGGKREKFWAETTPMNISYSHRLIELFPEAKFIVIRRDPRDVIASLLTKDWGPNTALEGVEWIESRLRADHEALQSVPPNQVLFVTLEDLVMNSPQDSYNKILNFLQLQDEPAMRAFHTSNMTVENASSGRWRKEIDTPEFGEAIDQMNLRLGRDKII</sequence>